<feature type="region of interest" description="Disordered" evidence="1">
    <location>
        <begin position="656"/>
        <end position="676"/>
    </location>
</feature>
<accession>A0AAQ2HZ97</accession>
<comment type="caution">
    <text evidence="3">The sequence shown here is derived from an EMBL/GenBank/DDBJ whole genome shotgun (WGS) entry which is preliminary data.</text>
</comment>
<dbReference type="Proteomes" id="UP000310574">
    <property type="component" value="Unassembled WGS sequence"/>
</dbReference>
<dbReference type="NCBIfam" id="TIGR03696">
    <property type="entry name" value="Rhs_assc_core"/>
    <property type="match status" value="1"/>
</dbReference>
<dbReference type="Gene3D" id="1.10.510.10">
    <property type="entry name" value="Transferase(Phosphotransferase) domain 1"/>
    <property type="match status" value="1"/>
</dbReference>
<sequence>MSRHAQTPHLSVTDSRGLPVRQVAYWREDGSESEARITAVQHDVGGRPVAQRDPRLFADASAPANLRTIYSLTGQVLITLSVDAGWRVTLWGEARQPLHGWDGRGSLRSIEYDKQLRPKAVFEHAGDGAPLCAERYAYAGSDPTFAVRNQCGQLIRHDDPAGTQLFEQFGLTGGIRTQSRRFLCSFDSPDWPVSLSERDKLLEDAHAATSCTRFNPLSEIIEQIDAREHRQLFSQTVDGQLREVGLQLKGSAPKTLVGAIQYDAQGHTLRETAGNGVLTTFDYAAEDGRLISLLRQRGNDILQDLRYAYDPVGNVLSVEDAALPIRYFANQRIEPVNRYRYDSLDQLIEATGWEACQTSKFSLIADPAAIANYTQTYRYDRAGNLLELTHNGPQRHGQRLLAAKHSNRCLPVRDGLEPGEEDLRNGFDANGNLLGLQPGQTFNWDLRNQLREVRLVLREDRSDDNEQYRYAADGVRVHKMRLIQTNAKTLMAEVRYLPNLQIRTHSGTGEMLQIISVRAGRSSVQVLHWESEPPKGNDNDQPRYNLNDHLGSCTMELDTTGQLISQEQYHPFGTTAWFAGRSEIEASYKTLRYSGKERDATGLYYYGFRYYMASWQRWLNPDPAGVIDGLNLFSMVKNNPLTYFDIDGRIREGVNKDYPIEEPPGSSPSPLSSTPFSAHSVFDDSTRFRFPETPPLSPEVPGASHPIEVLMEKVQLTDSSLKNKSTPIADDIGGRPAIAGGGEGEIYESADGKHVYKKFRGANKKNSIPEYVKSEAESFNAYYGAGSATALIEDNQSYLKMIKLDGIPLGDIKKGSIPANGANALLEMFNEMEAKDLYHQDVQDHNFLWSEKDTKVYPVDMEAHPFELAQYSIDVYDRKKTTLLKQFANNVKR</sequence>
<protein>
    <submittedName>
        <fullName evidence="3">RHS repeat protein</fullName>
    </submittedName>
</protein>
<reference evidence="3 4" key="1">
    <citation type="submission" date="2019-04" db="EMBL/GenBank/DDBJ databases">
        <title>Draft genome sequence of Pseudomonas sp. M7D1 isolated from rhizosphere of plant the flowery desert.</title>
        <authorList>
            <person name="Poblete-Morales M."/>
            <person name="Plaza N."/>
            <person name="Corsini G."/>
            <person name="Silva E."/>
        </authorList>
    </citation>
    <scope>NUCLEOTIDE SEQUENCE [LARGE SCALE GENOMIC DNA]</scope>
    <source>
        <strain evidence="3 4">M7D1</strain>
    </source>
</reference>
<feature type="domain" description="Kinase OspG kinase" evidence="2">
    <location>
        <begin position="739"/>
        <end position="862"/>
    </location>
</feature>
<dbReference type="Gene3D" id="3.30.200.20">
    <property type="entry name" value="Phosphorylase Kinase, domain 1"/>
    <property type="match status" value="1"/>
</dbReference>
<dbReference type="InterPro" id="IPR022385">
    <property type="entry name" value="Rhs_assc_core"/>
</dbReference>
<dbReference type="AlphaFoldDB" id="A0AAQ2HZ97"/>
<gene>
    <name evidence="3" type="ORF">E5170_22150</name>
</gene>
<evidence type="ECO:0000313" key="4">
    <source>
        <dbReference type="Proteomes" id="UP000310574"/>
    </source>
</evidence>
<proteinExistence type="predicted"/>
<evidence type="ECO:0000256" key="1">
    <source>
        <dbReference type="SAM" id="MobiDB-lite"/>
    </source>
</evidence>
<dbReference type="Pfam" id="PF22303">
    <property type="entry name" value="OspG_kinase"/>
    <property type="match status" value="1"/>
</dbReference>
<dbReference type="InterPro" id="IPR054466">
    <property type="entry name" value="OspG_kinase"/>
</dbReference>
<dbReference type="EMBL" id="SSBS01000006">
    <property type="protein sequence ID" value="THF28381.1"/>
    <property type="molecule type" value="Genomic_DNA"/>
</dbReference>
<dbReference type="InterPro" id="IPR050708">
    <property type="entry name" value="T6SS_VgrG/RHS"/>
</dbReference>
<name>A0AAQ2HZ97_9PSED</name>
<evidence type="ECO:0000313" key="3">
    <source>
        <dbReference type="EMBL" id="THF28381.1"/>
    </source>
</evidence>
<dbReference type="Gene3D" id="2.180.10.10">
    <property type="entry name" value="RHS repeat-associated core"/>
    <property type="match status" value="1"/>
</dbReference>
<evidence type="ECO:0000259" key="2">
    <source>
        <dbReference type="Pfam" id="PF22303"/>
    </source>
</evidence>
<dbReference type="PANTHER" id="PTHR32305">
    <property type="match status" value="1"/>
</dbReference>
<organism evidence="3 4">
    <name type="scientific">Pseudomonas atacamensis</name>
    <dbReference type="NCBI Taxonomy" id="2565368"/>
    <lineage>
        <taxon>Bacteria</taxon>
        <taxon>Pseudomonadati</taxon>
        <taxon>Pseudomonadota</taxon>
        <taxon>Gammaproteobacteria</taxon>
        <taxon>Pseudomonadales</taxon>
        <taxon>Pseudomonadaceae</taxon>
        <taxon>Pseudomonas</taxon>
    </lineage>
</organism>
<dbReference type="RefSeq" id="WP_136493747.1">
    <property type="nucleotide sequence ID" value="NZ_SSBS01000006.1"/>
</dbReference>
<dbReference type="PANTHER" id="PTHR32305:SF15">
    <property type="entry name" value="PROTEIN RHSA-RELATED"/>
    <property type="match status" value="1"/>
</dbReference>